<name>A0A0V1MGX2_9BILA</name>
<protein>
    <submittedName>
        <fullName evidence="1">Uncharacterized protein</fullName>
    </submittedName>
</protein>
<reference evidence="1 2" key="1">
    <citation type="submission" date="2015-01" db="EMBL/GenBank/DDBJ databases">
        <title>Evolution of Trichinella species and genotypes.</title>
        <authorList>
            <person name="Korhonen P.K."/>
            <person name="Edoardo P."/>
            <person name="Giuseppe L.R."/>
            <person name="Gasser R.B."/>
        </authorList>
    </citation>
    <scope>NUCLEOTIDE SEQUENCE [LARGE SCALE GENOMIC DNA]</scope>
    <source>
        <strain evidence="1">ISS1980</strain>
    </source>
</reference>
<gene>
    <name evidence="1" type="ORF">T10_12645</name>
</gene>
<organism evidence="1 2">
    <name type="scientific">Trichinella papuae</name>
    <dbReference type="NCBI Taxonomy" id="268474"/>
    <lineage>
        <taxon>Eukaryota</taxon>
        <taxon>Metazoa</taxon>
        <taxon>Ecdysozoa</taxon>
        <taxon>Nematoda</taxon>
        <taxon>Enoplea</taxon>
        <taxon>Dorylaimia</taxon>
        <taxon>Trichinellida</taxon>
        <taxon>Trichinellidae</taxon>
        <taxon>Trichinella</taxon>
    </lineage>
</organism>
<dbReference type="EMBL" id="JYDO01000107">
    <property type="protein sequence ID" value="KRZ70815.1"/>
    <property type="molecule type" value="Genomic_DNA"/>
</dbReference>
<comment type="caution">
    <text evidence="1">The sequence shown here is derived from an EMBL/GenBank/DDBJ whole genome shotgun (WGS) entry which is preliminary data.</text>
</comment>
<accession>A0A0V1MGX2</accession>
<evidence type="ECO:0000313" key="1">
    <source>
        <dbReference type="EMBL" id="KRZ70815.1"/>
    </source>
</evidence>
<dbReference type="Proteomes" id="UP000054843">
    <property type="component" value="Unassembled WGS sequence"/>
</dbReference>
<proteinExistence type="predicted"/>
<dbReference type="AlphaFoldDB" id="A0A0V1MGX2"/>
<keyword evidence="2" id="KW-1185">Reference proteome</keyword>
<sequence length="61" mass="6882">MTDPRNPRWGSGHCTLCSEENRHKRAGGRSLQYLRHLKTAEKLSSYLEHILTITACADSSP</sequence>
<evidence type="ECO:0000313" key="2">
    <source>
        <dbReference type="Proteomes" id="UP000054843"/>
    </source>
</evidence>